<dbReference type="Gene3D" id="3.40.190.10">
    <property type="entry name" value="Periplasmic binding protein-like II"/>
    <property type="match status" value="2"/>
</dbReference>
<gene>
    <name evidence="6" type="ORF">ACFOUW_02960</name>
</gene>
<dbReference type="InterPro" id="IPR006059">
    <property type="entry name" value="SBP"/>
</dbReference>
<reference evidence="7" key="1">
    <citation type="journal article" date="2019" name="Int. J. Syst. Evol. Microbiol.">
        <title>The Global Catalogue of Microorganisms (GCM) 10K type strain sequencing project: providing services to taxonomists for standard genome sequencing and annotation.</title>
        <authorList>
            <consortium name="The Broad Institute Genomics Platform"/>
            <consortium name="The Broad Institute Genome Sequencing Center for Infectious Disease"/>
            <person name="Wu L."/>
            <person name="Ma J."/>
        </authorList>
    </citation>
    <scope>NUCLEOTIDE SEQUENCE [LARGE SCALE GENOMIC DNA]</scope>
    <source>
        <strain evidence="7">CGMCC 4.7241</strain>
    </source>
</reference>
<dbReference type="InterPro" id="IPR019546">
    <property type="entry name" value="TAT_signal_bac_arc"/>
</dbReference>
<keyword evidence="4" id="KW-0564">Palmitate</keyword>
<dbReference type="SUPFAM" id="SSF53850">
    <property type="entry name" value="Periplasmic binding protein-like II"/>
    <property type="match status" value="1"/>
</dbReference>
<accession>A0ABV7Y3F4</accession>
<dbReference type="InterPro" id="IPR050490">
    <property type="entry name" value="Bact_solute-bd_prot1"/>
</dbReference>
<keyword evidence="7" id="KW-1185">Reference proteome</keyword>
<dbReference type="InterPro" id="IPR006311">
    <property type="entry name" value="TAT_signal"/>
</dbReference>
<organism evidence="6 7">
    <name type="scientific">Tenggerimyces flavus</name>
    <dbReference type="NCBI Taxonomy" id="1708749"/>
    <lineage>
        <taxon>Bacteria</taxon>
        <taxon>Bacillati</taxon>
        <taxon>Actinomycetota</taxon>
        <taxon>Actinomycetes</taxon>
        <taxon>Propionibacteriales</taxon>
        <taxon>Nocardioidaceae</taxon>
        <taxon>Tenggerimyces</taxon>
    </lineage>
</organism>
<sequence length="429" mass="45773">MSGITRRDVLRAAGATGLALATAAACSDGGSSGSNGGKAKVRMWTWYGEQREQWPALIKEFEASHTNITIENRIFGDTDAYLPALQTSVTGGDPPDIYAPHVLAIEYGKAGIALDLKEAFGEDFLKGFFPSTNDEYTDDGKQYALGWMAQTFGMYYNPTLLDKAGVDVPETWDDLIAASKAIKEKTGLIPCSLSNNPGPTGLDFMLPLITQASDKPQLILDLDAQRNGAKWSDKAVVEALAKVKQLVDEECFAPGINGVTSEQASTAFTNSKATMYYSGSWEPQGFRTSAPKAFVDAYQVAETPAWKQGGKHWCANQAGAGLAVSAASKNAEAAVEFLKWVYEPDRYSKIMNDSNSMPSTIAAAEQISDPFMKKMTSWLTAGNGCGHILFGKGSSDAAAGQLAAVIAGDKTPEEGAKGIQEAVEKAQAR</sequence>
<dbReference type="PANTHER" id="PTHR43649">
    <property type="entry name" value="ARABINOSE-BINDING PROTEIN-RELATED"/>
    <property type="match status" value="1"/>
</dbReference>
<protein>
    <submittedName>
        <fullName evidence="6">ABC transporter substrate-binding protein</fullName>
    </submittedName>
</protein>
<evidence type="ECO:0000256" key="4">
    <source>
        <dbReference type="ARBA" id="ARBA00023139"/>
    </source>
</evidence>
<dbReference type="PANTHER" id="PTHR43649:SF33">
    <property type="entry name" value="POLYGALACTURONAN_RHAMNOGALACTURONAN-BINDING PROTEIN YTCQ"/>
    <property type="match status" value="1"/>
</dbReference>
<dbReference type="EMBL" id="JBHRZH010000004">
    <property type="protein sequence ID" value="MFC3759781.1"/>
    <property type="molecule type" value="Genomic_DNA"/>
</dbReference>
<dbReference type="Proteomes" id="UP001595699">
    <property type="component" value="Unassembled WGS sequence"/>
</dbReference>
<comment type="caution">
    <text evidence="6">The sequence shown here is derived from an EMBL/GenBank/DDBJ whole genome shotgun (WGS) entry which is preliminary data.</text>
</comment>
<keyword evidence="2" id="KW-0732">Signal</keyword>
<evidence type="ECO:0000313" key="7">
    <source>
        <dbReference type="Proteomes" id="UP001595699"/>
    </source>
</evidence>
<keyword evidence="5" id="KW-0449">Lipoprotein</keyword>
<evidence type="ECO:0000313" key="6">
    <source>
        <dbReference type="EMBL" id="MFC3759781.1"/>
    </source>
</evidence>
<dbReference type="PROSITE" id="PS51318">
    <property type="entry name" value="TAT"/>
    <property type="match status" value="1"/>
</dbReference>
<dbReference type="RefSeq" id="WP_205120381.1">
    <property type="nucleotide sequence ID" value="NZ_JAFBCM010000001.1"/>
</dbReference>
<dbReference type="CDD" id="cd13585">
    <property type="entry name" value="PBP2_TMBP_like"/>
    <property type="match status" value="1"/>
</dbReference>
<dbReference type="PROSITE" id="PS51257">
    <property type="entry name" value="PROKAR_LIPOPROTEIN"/>
    <property type="match status" value="1"/>
</dbReference>
<evidence type="ECO:0000256" key="1">
    <source>
        <dbReference type="ARBA" id="ARBA00022475"/>
    </source>
</evidence>
<evidence type="ECO:0000256" key="3">
    <source>
        <dbReference type="ARBA" id="ARBA00023136"/>
    </source>
</evidence>
<keyword evidence="3" id="KW-0472">Membrane</keyword>
<dbReference type="NCBIfam" id="TIGR01409">
    <property type="entry name" value="TAT_signal_seq"/>
    <property type="match status" value="1"/>
</dbReference>
<evidence type="ECO:0000256" key="5">
    <source>
        <dbReference type="ARBA" id="ARBA00023288"/>
    </source>
</evidence>
<keyword evidence="1" id="KW-1003">Cell membrane</keyword>
<proteinExistence type="predicted"/>
<evidence type="ECO:0000256" key="2">
    <source>
        <dbReference type="ARBA" id="ARBA00022729"/>
    </source>
</evidence>
<dbReference type="Pfam" id="PF01547">
    <property type="entry name" value="SBP_bac_1"/>
    <property type="match status" value="1"/>
</dbReference>
<name>A0ABV7Y3F4_9ACTN</name>